<organism evidence="2 3">
    <name type="scientific">Candidatus Endonucleibacter bathymodioli</name>
    <dbReference type="NCBI Taxonomy" id="539814"/>
    <lineage>
        <taxon>Bacteria</taxon>
        <taxon>Pseudomonadati</taxon>
        <taxon>Pseudomonadota</taxon>
        <taxon>Gammaproteobacteria</taxon>
        <taxon>Oceanospirillales</taxon>
        <taxon>Endozoicomonadaceae</taxon>
        <taxon>Candidatus Endonucleibacter</taxon>
    </lineage>
</organism>
<evidence type="ECO:0000313" key="2">
    <source>
        <dbReference type="EMBL" id="MDP0589005.1"/>
    </source>
</evidence>
<dbReference type="Proteomes" id="UP001178148">
    <property type="component" value="Unassembled WGS sequence"/>
</dbReference>
<gene>
    <name evidence="2" type="ORF">QS748_07355</name>
</gene>
<keyword evidence="3" id="KW-1185">Reference proteome</keyword>
<dbReference type="EMBL" id="JASXSV010000009">
    <property type="protein sequence ID" value="MDP0589005.1"/>
    <property type="molecule type" value="Genomic_DNA"/>
</dbReference>
<keyword evidence="1" id="KW-0732">Signal</keyword>
<evidence type="ECO:0000256" key="1">
    <source>
        <dbReference type="SAM" id="SignalP"/>
    </source>
</evidence>
<feature type="chain" id="PRO_5041702832" evidence="1">
    <location>
        <begin position="21"/>
        <end position="397"/>
    </location>
</feature>
<sequence>MLLAFGTFFLTTIMFNPVMAGGDDDYCQCNLEKNEGNTGNHIYVCPDSDLYNKKSCSGDEVQLLGFLNELAHGLNYINMHIPNNYNIAEPNRDSIIALNAEIKAKIMEGLSMSICGNNTFISEVSSMRQIGMDNISELNIEFCPFTTQELSEITHFIRFVVSPFDTDNESIRCDQENNALIASCRYALTRWCSVYGERAPRARWERVILHSLVVAFCLVSYVESREHYLLYDLKNTALTPELSNQYNYFVSISEVIRCMCSDSVLGDKYQDQACFNMMLKHINMDDYYESKLDVLSESVCTNITGFSLQAVSNIRGICLDFILIKNIEDITIRTLITPELYWLTSSNSSFETDIKALLSKIPERQSLPVSRIKHTFKTGVGMTGYIFNSFRTLILRK</sequence>
<protein>
    <submittedName>
        <fullName evidence="2">Uncharacterized protein</fullName>
    </submittedName>
</protein>
<feature type="signal peptide" evidence="1">
    <location>
        <begin position="1"/>
        <end position="20"/>
    </location>
</feature>
<evidence type="ECO:0000313" key="3">
    <source>
        <dbReference type="Proteomes" id="UP001178148"/>
    </source>
</evidence>
<reference evidence="2 3" key="1">
    <citation type="journal article" date="2023" name="bioRxiv">
        <title>An intranuclear bacterial parasite of deep-sea mussels expresses apoptosis inhibitors acquired from its host.</title>
        <authorList>
            <person name="Gonzalez Porras M.A."/>
            <person name="Assie A."/>
            <person name="Tietjen M."/>
            <person name="Violette M."/>
            <person name="Kleiner M."/>
            <person name="Gruber-Vodicka H."/>
            <person name="Dubilier N."/>
            <person name="Leisch N."/>
        </authorList>
    </citation>
    <scope>NUCLEOTIDE SEQUENCE [LARGE SCALE GENOMIC DNA]</scope>
    <source>
        <strain evidence="2">IAP13</strain>
    </source>
</reference>
<name>A0AA90SSX0_9GAMM</name>
<accession>A0AA90SSX0</accession>
<comment type="caution">
    <text evidence="2">The sequence shown here is derived from an EMBL/GenBank/DDBJ whole genome shotgun (WGS) entry which is preliminary data.</text>
</comment>
<dbReference type="AlphaFoldDB" id="A0AA90SSX0"/>
<proteinExistence type="predicted"/>